<feature type="short sequence motif" description="TonB C-terminal box" evidence="13">
    <location>
        <begin position="762"/>
        <end position="779"/>
    </location>
</feature>
<dbReference type="GO" id="GO:0006826">
    <property type="term" value="P:iron ion transport"/>
    <property type="evidence" value="ECO:0007669"/>
    <property type="project" value="UniProtKB-KW"/>
</dbReference>
<dbReference type="GO" id="GO:0009279">
    <property type="term" value="C:cell outer membrane"/>
    <property type="evidence" value="ECO:0007669"/>
    <property type="project" value="UniProtKB-SubCell"/>
</dbReference>
<comment type="subcellular location">
    <subcellularLocation>
        <location evidence="1 12">Cell outer membrane</location>
        <topology evidence="1 12">Multi-pass membrane protein</topology>
    </subcellularLocation>
</comment>
<keyword evidence="18" id="KW-0675">Receptor</keyword>
<evidence type="ECO:0000256" key="4">
    <source>
        <dbReference type="ARBA" id="ARBA00022496"/>
    </source>
</evidence>
<evidence type="ECO:0000256" key="2">
    <source>
        <dbReference type="ARBA" id="ARBA00022448"/>
    </source>
</evidence>
<dbReference type="InterPro" id="IPR039426">
    <property type="entry name" value="TonB-dep_rcpt-like"/>
</dbReference>
<keyword evidence="11 12" id="KW-0998">Cell outer membrane</keyword>
<dbReference type="Pfam" id="PF00593">
    <property type="entry name" value="TonB_dep_Rec_b-barrel"/>
    <property type="match status" value="1"/>
</dbReference>
<keyword evidence="3 12" id="KW-1134">Transmembrane beta strand</keyword>
<keyword evidence="7" id="KW-0408">Iron</keyword>
<dbReference type="PANTHER" id="PTHR32552">
    <property type="entry name" value="FERRICHROME IRON RECEPTOR-RELATED"/>
    <property type="match status" value="1"/>
</dbReference>
<sequence>MKRKYLSLAIGGVLMSSVLASPLAVAQDAPAAAITQDQTPAPAAQTEDKAQTTTLGAVTVTARRREESIQDVPVAVSAFGEDQLKDLQASDISGLQGAVPNMNIVQGRGSSNSVNVFIRGIGQPDALQTFDPGVGMYVDDVYYSRINGAMLSLFDVAQVEVLRGPQGTLYGKNSTGGAIKIATKDPFDYSGGSVEATVGNFGRVEGRFYYGDRFSETVAGSIAAAWIGNDGHVRDPATGRRYNDDDTRAVRAKLAFRPSETFDATLSLDYTRQDAALTLGHPTAPFLITDLVTGAYFTPAPSADYDFETRTSFSPDKGQEMTHKGASLNMAWTLNDAWLLKSISAWRKLDSESYIDIDASEYELGDVFVGFHQEQWSQELQLQYDNGSNVRAIFGAYYLDEKVPSHQEAYADSLFTNGGVAVDFLRTIDDDLHTTSSALFASADWDFAPTWTLSAGVRHTREKKEYSRTTSIFWDSTSLFLGFIPFPALNQDPQAVIDGAHKTWSATTPSISLKKAFSDNVTAYASASRGFKSGGFNGRSNTQAESDNPEFDPEFVWTYELGLKMQSANRRLSANIAAFHSEYEDFQARVSEVLESGGIPSFNFPVLNAAKMTIDGIEFEVLAQLGERTTLSAQLGWMDAGYDKFVDLRTSDPTRVDYNPNLHDHVPFSPEFTGRIALQHGFSLGDNGTLTIGGDASYRSKTWLSVDNRENLSQGAYTLLGLYGVWDSPDYAWQVRAGVRNLTDETYKTEGQEFSSVGNIQTAYYGMPRNYYLSVRYNF</sequence>
<evidence type="ECO:0000256" key="5">
    <source>
        <dbReference type="ARBA" id="ARBA00022692"/>
    </source>
</evidence>
<keyword evidence="4" id="KW-0410">Iron transport</keyword>
<dbReference type="PROSITE" id="PS01156">
    <property type="entry name" value="TONB_DEPENDENT_REC_2"/>
    <property type="match status" value="1"/>
</dbReference>
<dbReference type="InterPro" id="IPR036942">
    <property type="entry name" value="Beta-barrel_TonB_sf"/>
</dbReference>
<feature type="chain" id="PRO_5016868687" evidence="15">
    <location>
        <begin position="21"/>
        <end position="779"/>
    </location>
</feature>
<proteinExistence type="inferred from homology"/>
<evidence type="ECO:0000256" key="10">
    <source>
        <dbReference type="ARBA" id="ARBA00023136"/>
    </source>
</evidence>
<evidence type="ECO:0000256" key="11">
    <source>
        <dbReference type="ARBA" id="ARBA00023237"/>
    </source>
</evidence>
<reference evidence="18 19" key="1">
    <citation type="submission" date="2018-08" db="EMBL/GenBank/DDBJ databases">
        <title>Lysobacter weifangensis sp. nov., a new member of the family 'Xanthomonadaceae', isolated from soil in a farmland.</title>
        <authorList>
            <person name="Zhao H."/>
        </authorList>
    </citation>
    <scope>NUCLEOTIDE SEQUENCE [LARGE SCALE GENOMIC DNA]</scope>
    <source>
        <strain evidence="18 19">WF-2</strain>
    </source>
</reference>
<evidence type="ECO:0000259" key="17">
    <source>
        <dbReference type="Pfam" id="PF07715"/>
    </source>
</evidence>
<evidence type="ECO:0000313" key="18">
    <source>
        <dbReference type="EMBL" id="RFP60075.1"/>
    </source>
</evidence>
<dbReference type="InterPro" id="IPR012910">
    <property type="entry name" value="Plug_dom"/>
</dbReference>
<dbReference type="RefSeq" id="WP_117202814.1">
    <property type="nucleotide sequence ID" value="NZ_JBHTBK010000011.1"/>
</dbReference>
<feature type="signal peptide" evidence="15">
    <location>
        <begin position="1"/>
        <end position="20"/>
    </location>
</feature>
<dbReference type="Pfam" id="PF07715">
    <property type="entry name" value="Plug"/>
    <property type="match status" value="1"/>
</dbReference>
<keyword evidence="2 12" id="KW-0813">Transport</keyword>
<dbReference type="Proteomes" id="UP000262917">
    <property type="component" value="Unassembled WGS sequence"/>
</dbReference>
<dbReference type="CDD" id="cd01347">
    <property type="entry name" value="ligand_gated_channel"/>
    <property type="match status" value="1"/>
</dbReference>
<feature type="domain" description="TonB-dependent receptor-like beta-barrel" evidence="16">
    <location>
        <begin position="300"/>
        <end position="742"/>
    </location>
</feature>
<evidence type="ECO:0000256" key="15">
    <source>
        <dbReference type="SAM" id="SignalP"/>
    </source>
</evidence>
<evidence type="ECO:0000256" key="14">
    <source>
        <dbReference type="RuleBase" id="RU003357"/>
    </source>
</evidence>
<evidence type="ECO:0000256" key="9">
    <source>
        <dbReference type="ARBA" id="ARBA00023077"/>
    </source>
</evidence>
<feature type="domain" description="TonB-dependent receptor plug" evidence="17">
    <location>
        <begin position="69"/>
        <end position="178"/>
    </location>
</feature>
<keyword evidence="5 12" id="KW-0812">Transmembrane</keyword>
<comment type="similarity">
    <text evidence="12 14">Belongs to the TonB-dependent receptor family.</text>
</comment>
<evidence type="ECO:0000256" key="13">
    <source>
        <dbReference type="PROSITE-ProRule" id="PRU10144"/>
    </source>
</evidence>
<keyword evidence="6 15" id="KW-0732">Signal</keyword>
<protein>
    <submittedName>
        <fullName evidence="18">TonB-dependent receptor</fullName>
    </submittedName>
</protein>
<evidence type="ECO:0000256" key="12">
    <source>
        <dbReference type="PROSITE-ProRule" id="PRU01360"/>
    </source>
</evidence>
<evidence type="ECO:0000256" key="1">
    <source>
        <dbReference type="ARBA" id="ARBA00004571"/>
    </source>
</evidence>
<keyword evidence="19" id="KW-1185">Reference proteome</keyword>
<dbReference type="EMBL" id="QVPD01000008">
    <property type="protein sequence ID" value="RFP60075.1"/>
    <property type="molecule type" value="Genomic_DNA"/>
</dbReference>
<dbReference type="Gene3D" id="2.40.170.20">
    <property type="entry name" value="TonB-dependent receptor, beta-barrel domain"/>
    <property type="match status" value="1"/>
</dbReference>
<dbReference type="OrthoDB" id="127311at2"/>
<dbReference type="InterPro" id="IPR010917">
    <property type="entry name" value="TonB_rcpt_CS"/>
</dbReference>
<evidence type="ECO:0000259" key="16">
    <source>
        <dbReference type="Pfam" id="PF00593"/>
    </source>
</evidence>
<keyword evidence="9 14" id="KW-0798">TonB box</keyword>
<organism evidence="18 19">
    <name type="scientific">Cognatiluteimonas weifangensis</name>
    <dbReference type="NCBI Taxonomy" id="2303539"/>
    <lineage>
        <taxon>Bacteria</taxon>
        <taxon>Pseudomonadati</taxon>
        <taxon>Pseudomonadota</taxon>
        <taxon>Gammaproteobacteria</taxon>
        <taxon>Lysobacterales</taxon>
        <taxon>Lysobacteraceae</taxon>
        <taxon>Cognatiluteimonas</taxon>
    </lineage>
</organism>
<dbReference type="PANTHER" id="PTHR32552:SF81">
    <property type="entry name" value="TONB-DEPENDENT OUTER MEMBRANE RECEPTOR"/>
    <property type="match status" value="1"/>
</dbReference>
<keyword evidence="8" id="KW-0406">Ion transport</keyword>
<evidence type="ECO:0000256" key="6">
    <source>
        <dbReference type="ARBA" id="ARBA00022729"/>
    </source>
</evidence>
<name>A0A372DKH1_9GAMM</name>
<dbReference type="PROSITE" id="PS52016">
    <property type="entry name" value="TONB_DEPENDENT_REC_3"/>
    <property type="match status" value="1"/>
</dbReference>
<accession>A0A372DKH1</accession>
<dbReference type="InterPro" id="IPR000531">
    <property type="entry name" value="Beta-barrel_TonB"/>
</dbReference>
<dbReference type="SUPFAM" id="SSF56935">
    <property type="entry name" value="Porins"/>
    <property type="match status" value="1"/>
</dbReference>
<evidence type="ECO:0000256" key="3">
    <source>
        <dbReference type="ARBA" id="ARBA00022452"/>
    </source>
</evidence>
<gene>
    <name evidence="18" type="ORF">D0Y53_08560</name>
</gene>
<evidence type="ECO:0000313" key="19">
    <source>
        <dbReference type="Proteomes" id="UP000262917"/>
    </source>
</evidence>
<evidence type="ECO:0000256" key="8">
    <source>
        <dbReference type="ARBA" id="ARBA00023065"/>
    </source>
</evidence>
<comment type="caution">
    <text evidence="18">The sequence shown here is derived from an EMBL/GenBank/DDBJ whole genome shotgun (WGS) entry which is preliminary data.</text>
</comment>
<dbReference type="AlphaFoldDB" id="A0A372DKH1"/>
<evidence type="ECO:0000256" key="7">
    <source>
        <dbReference type="ARBA" id="ARBA00023004"/>
    </source>
</evidence>
<keyword evidence="10 12" id="KW-0472">Membrane</keyword>